<organism evidence="3 4">
    <name type="scientific">Cucumis melo</name>
    <name type="common">Muskmelon</name>
    <dbReference type="NCBI Taxonomy" id="3656"/>
    <lineage>
        <taxon>Eukaryota</taxon>
        <taxon>Viridiplantae</taxon>
        <taxon>Streptophyta</taxon>
        <taxon>Embryophyta</taxon>
        <taxon>Tracheophyta</taxon>
        <taxon>Spermatophyta</taxon>
        <taxon>Magnoliopsida</taxon>
        <taxon>eudicotyledons</taxon>
        <taxon>Gunneridae</taxon>
        <taxon>Pentapetalae</taxon>
        <taxon>rosids</taxon>
        <taxon>fabids</taxon>
        <taxon>Cucurbitales</taxon>
        <taxon>Cucurbitaceae</taxon>
        <taxon>Benincaseae</taxon>
        <taxon>Cucumis</taxon>
    </lineage>
</organism>
<dbReference type="Gramene" id="MELO3C031348.2.1">
    <property type="protein sequence ID" value="MELO3C031348.2.1"/>
    <property type="gene ID" value="MELO3C031348.2"/>
</dbReference>
<evidence type="ECO:0000313" key="2">
    <source>
        <dbReference type="EnsemblPlants" id="MELO3C031348.2.1"/>
    </source>
</evidence>
<sequence>MGKLVLSIGKVFSCFINTTDSSSTSCCLYRFEIEDSNNFDQKQPLMAKQTTSTTHDLLGFKDVITHQNKTLRPLQFNPKVVMVRVSMHCNGCARRVEKLISKIQGVESWKVDMERERVVVTGDVFPFEVMECISKVKSVEILESQD</sequence>
<dbReference type="EnsemblPlants" id="MELO3C031348.2.1">
    <property type="protein sequence ID" value="MELO3C031348.2.1"/>
    <property type="gene ID" value="MELO3C031348.2"/>
</dbReference>
<name>A0A1S3C8H9_CUCME</name>
<dbReference type="Pfam" id="PF00403">
    <property type="entry name" value="HMA"/>
    <property type="match status" value="1"/>
</dbReference>
<dbReference type="SUPFAM" id="SSF55008">
    <property type="entry name" value="HMA, heavy metal-associated domain"/>
    <property type="match status" value="1"/>
</dbReference>
<evidence type="ECO:0000259" key="1">
    <source>
        <dbReference type="PROSITE" id="PS50846"/>
    </source>
</evidence>
<dbReference type="GO" id="GO:0046872">
    <property type="term" value="F:metal ion binding"/>
    <property type="evidence" value="ECO:0007669"/>
    <property type="project" value="InterPro"/>
</dbReference>
<reference evidence="4" key="2">
    <citation type="submission" date="2025-04" db="UniProtKB">
        <authorList>
            <consortium name="RefSeq"/>
        </authorList>
    </citation>
    <scope>IDENTIFICATION</scope>
</reference>
<dbReference type="InterPro" id="IPR006121">
    <property type="entry name" value="HMA_dom"/>
</dbReference>
<dbReference type="RefSeq" id="XP_008458177.1">
    <property type="nucleotide sequence ID" value="XM_008459955.2"/>
</dbReference>
<dbReference type="OrthoDB" id="689350at2759"/>
<feature type="domain" description="HMA" evidence="1">
    <location>
        <begin position="78"/>
        <end position="144"/>
    </location>
</feature>
<dbReference type="CDD" id="cd00371">
    <property type="entry name" value="HMA"/>
    <property type="match status" value="1"/>
</dbReference>
<dbReference type="InterPro" id="IPR044526">
    <property type="entry name" value="NAKR1-3"/>
</dbReference>
<reference evidence="2" key="1">
    <citation type="submission" date="2023-03" db="UniProtKB">
        <authorList>
            <consortium name="EnsemblPlants"/>
        </authorList>
    </citation>
    <scope>IDENTIFICATION</scope>
</reference>
<gene>
    <name evidence="4" type="primary">LOC103497691</name>
    <name evidence="2" type="synonym">103497691</name>
</gene>
<dbReference type="GeneID" id="103497691"/>
<dbReference type="Gene3D" id="3.30.70.100">
    <property type="match status" value="1"/>
</dbReference>
<dbReference type="InterPro" id="IPR036163">
    <property type="entry name" value="HMA_dom_sf"/>
</dbReference>
<evidence type="ECO:0000313" key="3">
    <source>
        <dbReference type="Proteomes" id="UP001652600"/>
    </source>
</evidence>
<dbReference type="PROSITE" id="PS50846">
    <property type="entry name" value="HMA_2"/>
    <property type="match status" value="1"/>
</dbReference>
<dbReference type="Proteomes" id="UP001652600">
    <property type="component" value="Chromosome 5"/>
</dbReference>
<proteinExistence type="predicted"/>
<dbReference type="eggNOG" id="KOG1603">
    <property type="taxonomic scope" value="Eukaryota"/>
</dbReference>
<accession>A0A1S3C8H9</accession>
<protein>
    <submittedName>
        <fullName evidence="4">Uncharacterized protein LOC103497691</fullName>
    </submittedName>
</protein>
<dbReference type="KEGG" id="cmo:103497691"/>
<evidence type="ECO:0000313" key="4">
    <source>
        <dbReference type="RefSeq" id="XP_008458177.1"/>
    </source>
</evidence>
<keyword evidence="3" id="KW-1185">Reference proteome</keyword>
<dbReference type="SMR" id="A0A1S3C8H9"/>
<dbReference type="PANTHER" id="PTHR46119:SF11">
    <property type="entry name" value="HEAVY METAL TRANSPORT_DETOXIFICATION SUPERFAMILY PROTEIN"/>
    <property type="match status" value="1"/>
</dbReference>
<dbReference type="AlphaFoldDB" id="A0A1S3C8H9"/>
<dbReference type="PANTHER" id="PTHR46119">
    <property type="entry name" value="OS08G0405700 PROTEIN"/>
    <property type="match status" value="1"/>
</dbReference>
<dbReference type="InParanoid" id="A0A1S3C8H9"/>